<protein>
    <recommendedName>
        <fullName evidence="1">Signal peptidase I</fullName>
        <ecNumber evidence="1">3.4.21.89</ecNumber>
    </recommendedName>
</protein>
<evidence type="ECO:0000313" key="4">
    <source>
        <dbReference type="EMBL" id="NJC58563.1"/>
    </source>
</evidence>
<dbReference type="RefSeq" id="WP_167952403.1">
    <property type="nucleotide sequence ID" value="NZ_BAAAPQ010000038.1"/>
</dbReference>
<evidence type="ECO:0000256" key="1">
    <source>
        <dbReference type="NCBIfam" id="TIGR02228"/>
    </source>
</evidence>
<evidence type="ECO:0000256" key="2">
    <source>
        <dbReference type="SAM" id="MobiDB-lite"/>
    </source>
</evidence>
<dbReference type="InterPro" id="IPR001733">
    <property type="entry name" value="Peptidase_S26B"/>
</dbReference>
<keyword evidence="5" id="KW-1185">Reference proteome</keyword>
<dbReference type="EC" id="3.4.21.89" evidence="1"/>
<reference evidence="4 5" key="1">
    <citation type="submission" date="2020-03" db="EMBL/GenBank/DDBJ databases">
        <title>Sequencing the genomes of 1000 actinobacteria strains.</title>
        <authorList>
            <person name="Klenk H.-P."/>
        </authorList>
    </citation>
    <scope>NUCLEOTIDE SEQUENCE [LARGE SCALE GENOMIC DNA]</scope>
    <source>
        <strain evidence="4 5">DSM 18964</strain>
    </source>
</reference>
<comment type="caution">
    <text evidence="4">The sequence shown here is derived from an EMBL/GenBank/DDBJ whole genome shotgun (WGS) entry which is preliminary data.</text>
</comment>
<dbReference type="EMBL" id="JAATJN010000001">
    <property type="protein sequence ID" value="NJC58563.1"/>
    <property type="molecule type" value="Genomic_DNA"/>
</dbReference>
<evidence type="ECO:0000313" key="5">
    <source>
        <dbReference type="Proteomes" id="UP000576792"/>
    </source>
</evidence>
<keyword evidence="3" id="KW-0812">Transmembrane</keyword>
<dbReference type="PANTHER" id="PTHR10806">
    <property type="entry name" value="SIGNAL PEPTIDASE COMPLEX CATALYTIC SUBUNIT SEC11"/>
    <property type="match status" value="1"/>
</dbReference>
<dbReference type="Proteomes" id="UP000576792">
    <property type="component" value="Unassembled WGS sequence"/>
</dbReference>
<dbReference type="NCBIfam" id="TIGR02228">
    <property type="entry name" value="sigpep_I_arch"/>
    <property type="match status" value="1"/>
</dbReference>
<name>A0A846S683_9MICO</name>
<organism evidence="4 5">
    <name type="scientific">Brevibacterium marinum</name>
    <dbReference type="NCBI Taxonomy" id="418643"/>
    <lineage>
        <taxon>Bacteria</taxon>
        <taxon>Bacillati</taxon>
        <taxon>Actinomycetota</taxon>
        <taxon>Actinomycetes</taxon>
        <taxon>Micrococcales</taxon>
        <taxon>Brevibacteriaceae</taxon>
        <taxon>Brevibacterium</taxon>
    </lineage>
</organism>
<dbReference type="GO" id="GO:0004252">
    <property type="term" value="F:serine-type endopeptidase activity"/>
    <property type="evidence" value="ECO:0007669"/>
    <property type="project" value="UniProtKB-UniRule"/>
</dbReference>
<keyword evidence="3" id="KW-0472">Membrane</keyword>
<gene>
    <name evidence="4" type="ORF">BKA07_003598</name>
</gene>
<feature type="transmembrane region" description="Helical" evidence="3">
    <location>
        <begin position="414"/>
        <end position="434"/>
    </location>
</feature>
<dbReference type="GO" id="GO:0006465">
    <property type="term" value="P:signal peptide processing"/>
    <property type="evidence" value="ECO:0007669"/>
    <property type="project" value="UniProtKB-UniRule"/>
</dbReference>
<feature type="region of interest" description="Disordered" evidence="2">
    <location>
        <begin position="384"/>
        <end position="407"/>
    </location>
</feature>
<proteinExistence type="predicted"/>
<keyword evidence="3" id="KW-1133">Transmembrane helix</keyword>
<dbReference type="GO" id="GO:0016020">
    <property type="term" value="C:membrane"/>
    <property type="evidence" value="ECO:0007669"/>
    <property type="project" value="UniProtKB-UniRule"/>
</dbReference>
<sequence>MMAQKRPHRSGRRSPASWLGGALLNILAALGVVCIVLVILSFVFNVSIMMFRTGSMSPTITAGSIAFVHEIPAEEMDVGDIITADRGEKVLPVTHRVTSILDTQSGQVTFEMKGDANEAKDPEPYTAETVRKVMFSVPGVAPAIQSFRDPFVLGGITIAASLLVVWAFWPRREDDEDEDSTPDEAAVALQSAVTRTPKHALALPVAALLLATSSGPFAAFGPTASVPAATTDTATSNTAAEARGQYLRMRAVGDESEMLNLSPGGSANWTVDLWADAPGPGTVELEIGSGQLSEVIADELLVNVRACTEIVSMDECADGGDELLRQTPLSELGAAPEDNRPLLDMPSDEKRRVQVTVTLAQDANPEAVAGQRSSVRLTAIGQGEEVSLGPGDPDHPSDPGPDVPGDLPRTGIEGWLWILLAAGVLIAIGSAVVARTRNRRKP</sequence>
<dbReference type="CDD" id="cd06530">
    <property type="entry name" value="S26_SPase_I"/>
    <property type="match status" value="1"/>
</dbReference>
<dbReference type="PANTHER" id="PTHR10806:SF6">
    <property type="entry name" value="SIGNAL PEPTIDASE COMPLEX CATALYTIC SUBUNIT SEC11"/>
    <property type="match status" value="1"/>
</dbReference>
<accession>A0A846S683</accession>
<feature type="transmembrane region" description="Helical" evidence="3">
    <location>
        <begin position="20"/>
        <end position="46"/>
    </location>
</feature>
<dbReference type="GO" id="GO:0009003">
    <property type="term" value="F:signal peptidase activity"/>
    <property type="evidence" value="ECO:0007669"/>
    <property type="project" value="UniProtKB-EC"/>
</dbReference>
<evidence type="ECO:0000256" key="3">
    <source>
        <dbReference type="SAM" id="Phobius"/>
    </source>
</evidence>
<dbReference type="AlphaFoldDB" id="A0A846S683"/>
<dbReference type="InterPro" id="IPR019533">
    <property type="entry name" value="Peptidase_S26"/>
</dbReference>